<dbReference type="EMBL" id="VLTO01000008">
    <property type="protein sequence ID" value="KAA0176456.1"/>
    <property type="molecule type" value="Genomic_DNA"/>
</dbReference>
<name>A0A5A8EF27_CAFRO</name>
<evidence type="ECO:0000313" key="2">
    <source>
        <dbReference type="EMBL" id="KAA0176456.1"/>
    </source>
</evidence>
<dbReference type="SUPFAM" id="SSF56059">
    <property type="entry name" value="Glutathione synthetase ATP-binding domain-like"/>
    <property type="match status" value="2"/>
</dbReference>
<protein>
    <recommendedName>
        <fullName evidence="4">ATP-grasp domain-containing protein</fullName>
    </recommendedName>
</protein>
<dbReference type="OrthoDB" id="422362at2759"/>
<organism evidence="2 3">
    <name type="scientific">Cafeteria roenbergensis</name>
    <name type="common">Marine flagellate</name>
    <dbReference type="NCBI Taxonomy" id="33653"/>
    <lineage>
        <taxon>Eukaryota</taxon>
        <taxon>Sar</taxon>
        <taxon>Stramenopiles</taxon>
        <taxon>Bigyra</taxon>
        <taxon>Opalozoa</taxon>
        <taxon>Bicosoecida</taxon>
        <taxon>Cafeteriaceae</taxon>
        <taxon>Cafeteria</taxon>
    </lineage>
</organism>
<comment type="caution">
    <text evidence="2">The sequence shown here is derived from an EMBL/GenBank/DDBJ whole genome shotgun (WGS) entry which is preliminary data.</text>
</comment>
<reference evidence="2 3" key="1">
    <citation type="submission" date="2019-07" db="EMBL/GenBank/DDBJ databases">
        <title>Genomes of Cafeteria roenbergensis.</title>
        <authorList>
            <person name="Fischer M.G."/>
            <person name="Hackl T."/>
            <person name="Roman M."/>
        </authorList>
    </citation>
    <scope>NUCLEOTIDE SEQUENCE [LARGE SCALE GENOMIC DNA]</scope>
    <source>
        <strain evidence="2 3">E4-10P</strain>
    </source>
</reference>
<sequence>MGRTVLLPQGGPPGEDSDWSFPDSEQGVAEALAAADSAGLEQVTLWVNSVGSSGLVERAARAHGRAGVFMACPPKGRVEDKAATAAATAGLLPSGRAPSLLVWRSGADASRGVAAAGEYSPKGLWQVVGTQAAAQAVDAAGLVFPVVCKPVCGRGSEGVKVVSSAEELREYGEACWAAVAEEEVAVDAVPGLEQLLQGRPDEALMADPGIHGRIGKGSVTELGRTLARNVAATRCGQGRARLQWPRFGCGFVVEELLPGPEITVAVVPASMLGHVAAATEEAARPGWRALCRPENGFAALTPIARTPSGSSTVMPYNGVEPVALNSLPFDQAVGELDLADWEPAVAAAARLCQDIAAVVKSPMPIRVDMRGTAESLRDDAFRFLPFDVNIKPNATYPGRPGREGATSLLAMAADATPLDGGFPALARAIVDTAPSLEDWSEMQSGL</sequence>
<proteinExistence type="predicted"/>
<evidence type="ECO:0000256" key="1">
    <source>
        <dbReference type="SAM" id="MobiDB-lite"/>
    </source>
</evidence>
<accession>A0A5A8EF27</accession>
<evidence type="ECO:0000313" key="3">
    <source>
        <dbReference type="Proteomes" id="UP000322899"/>
    </source>
</evidence>
<gene>
    <name evidence="2" type="ORF">FNF27_02152</name>
</gene>
<dbReference type="Proteomes" id="UP000322899">
    <property type="component" value="Unassembled WGS sequence"/>
</dbReference>
<evidence type="ECO:0008006" key="4">
    <source>
        <dbReference type="Google" id="ProtNLM"/>
    </source>
</evidence>
<dbReference type="AlphaFoldDB" id="A0A5A8EF27"/>
<feature type="region of interest" description="Disordered" evidence="1">
    <location>
        <begin position="1"/>
        <end position="23"/>
    </location>
</feature>
<dbReference type="Gene3D" id="3.30.470.20">
    <property type="entry name" value="ATP-grasp fold, B domain"/>
    <property type="match status" value="1"/>
</dbReference>